<evidence type="ECO:0000256" key="5">
    <source>
        <dbReference type="ARBA" id="ARBA00022989"/>
    </source>
</evidence>
<evidence type="ECO:0000256" key="7">
    <source>
        <dbReference type="SAM" id="MobiDB-lite"/>
    </source>
</evidence>
<feature type="transmembrane region" description="Helical" evidence="8">
    <location>
        <begin position="26"/>
        <end position="47"/>
    </location>
</feature>
<reference evidence="10" key="1">
    <citation type="submission" date="2016-09" db="EMBL/GenBank/DDBJ databases">
        <title>Formicamycins, antibacterial polyketides produced by Streptomyces formicae isolated from African Tetraponera plant-ants.</title>
        <authorList>
            <person name="Qin Z."/>
            <person name="Munnoch J.T."/>
            <person name="Devine R."/>
            <person name="Holmes N.A."/>
            <person name="Seipke R.F."/>
            <person name="Wilkinson B."/>
            <person name="Hutchings M.I."/>
        </authorList>
    </citation>
    <scope>NUCLEOTIDE SEQUENCE</scope>
    <source>
        <strain evidence="10">KY5</strain>
    </source>
</reference>
<evidence type="ECO:0000256" key="8">
    <source>
        <dbReference type="SAM" id="Phobius"/>
    </source>
</evidence>
<keyword evidence="2" id="KW-0813">Transport</keyword>
<dbReference type="EMBL" id="KX859301">
    <property type="protein sequence ID" value="AQP25575.1"/>
    <property type="molecule type" value="Genomic_DNA"/>
</dbReference>
<comment type="subcellular location">
    <subcellularLocation>
        <location evidence="1">Cell membrane</location>
        <topology evidence="1">Multi-pass membrane protein</topology>
    </subcellularLocation>
</comment>
<feature type="transmembrane region" description="Helical" evidence="8">
    <location>
        <begin position="182"/>
        <end position="203"/>
    </location>
</feature>
<sequence>MGAQGVNELPEREGPPGPEERLGREIWVTAGVVVLGTIMAVLDTTIVNVALNTLSKDLDTGLATLQWVVTGYFLAMAMVIPLVGWAVERFGTKPLWLLSLTFFALGSALSGAAWSIESLIAFRVVQGLGGGMLMPLAQTILATAAGPQRMGRVMSIIGVPMLLGPVLGPVLGGWLVGVDWRLIFYINVPLGALAVAAAVKWLPGTPPREGGGAGLDTRGLALLSTGLVALLYGLSRAGTEGFGDGVVVVALAIGVLLLAVFAVAAARRGADALIDVRLFRNRTFGAASLTTFLFSVGLFGSMLLLPLFYQTAKGESALTAGLLLAPQGLGAALAMPLAGVLTDRLGAGRVVLAGVTLALAGTFLYTQVDPDTSYTLLALSLVVRGFGLGATMSPTLSAAYATLTKDAVPRASSTLTIVQQIGGSFGSAVLSVVLSSRISANLPSGAGSSGGGGAGELPDAVRQRFEAPLATAFAETFWTAFGLVALIYLPALFLPRKPLEKGTDAPREHAQGW</sequence>
<keyword evidence="6 8" id="KW-0472">Membrane</keyword>
<dbReference type="GO" id="GO:0005886">
    <property type="term" value="C:plasma membrane"/>
    <property type="evidence" value="ECO:0007669"/>
    <property type="project" value="UniProtKB-SubCell"/>
</dbReference>
<feature type="transmembrane region" description="Helical" evidence="8">
    <location>
        <begin position="286"/>
        <end position="305"/>
    </location>
</feature>
<evidence type="ECO:0000259" key="9">
    <source>
        <dbReference type="PROSITE" id="PS50850"/>
    </source>
</evidence>
<dbReference type="PANTHER" id="PTHR23501">
    <property type="entry name" value="MAJOR FACILITATOR SUPERFAMILY"/>
    <property type="match status" value="1"/>
</dbReference>
<dbReference type="InterPro" id="IPR011701">
    <property type="entry name" value="MFS"/>
</dbReference>
<feature type="transmembrane region" description="Helical" evidence="8">
    <location>
        <begin position="350"/>
        <end position="368"/>
    </location>
</feature>
<evidence type="ECO:0000256" key="2">
    <source>
        <dbReference type="ARBA" id="ARBA00022448"/>
    </source>
</evidence>
<feature type="region of interest" description="Disordered" evidence="7">
    <location>
        <begin position="1"/>
        <end position="21"/>
    </location>
</feature>
<feature type="transmembrane region" description="Helical" evidence="8">
    <location>
        <begin position="153"/>
        <end position="176"/>
    </location>
</feature>
<feature type="transmembrane region" description="Helical" evidence="8">
    <location>
        <begin position="476"/>
        <end position="494"/>
    </location>
</feature>
<feature type="transmembrane region" description="Helical" evidence="8">
    <location>
        <begin position="67"/>
        <end position="87"/>
    </location>
</feature>
<dbReference type="InterPro" id="IPR036259">
    <property type="entry name" value="MFS_trans_sf"/>
</dbReference>
<dbReference type="Gene3D" id="1.20.1720.10">
    <property type="entry name" value="Multidrug resistance protein D"/>
    <property type="match status" value="1"/>
</dbReference>
<organism evidence="10">
    <name type="scientific">Streptomyces sp. KY5</name>
    <dbReference type="NCBI Taxonomy" id="1958824"/>
    <lineage>
        <taxon>Bacteria</taxon>
        <taxon>Bacillati</taxon>
        <taxon>Actinomycetota</taxon>
        <taxon>Actinomycetes</taxon>
        <taxon>Kitasatosporales</taxon>
        <taxon>Streptomycetaceae</taxon>
        <taxon>Streptomyces</taxon>
    </lineage>
</organism>
<feature type="transmembrane region" description="Helical" evidence="8">
    <location>
        <begin position="317"/>
        <end position="338"/>
    </location>
</feature>
<feature type="transmembrane region" description="Helical" evidence="8">
    <location>
        <begin position="215"/>
        <end position="234"/>
    </location>
</feature>
<proteinExistence type="predicted"/>
<name>A0A1S5VID5_9ACTN</name>
<dbReference type="SUPFAM" id="SSF103473">
    <property type="entry name" value="MFS general substrate transporter"/>
    <property type="match status" value="1"/>
</dbReference>
<accession>A0A1S5VID5</accession>
<dbReference type="CDD" id="cd17503">
    <property type="entry name" value="MFS_LmrB_MDR_like"/>
    <property type="match status" value="1"/>
</dbReference>
<evidence type="ECO:0000256" key="3">
    <source>
        <dbReference type="ARBA" id="ARBA00022475"/>
    </source>
</evidence>
<dbReference type="PROSITE" id="PS50850">
    <property type="entry name" value="MFS"/>
    <property type="match status" value="1"/>
</dbReference>
<keyword evidence="4 8" id="KW-0812">Transmembrane</keyword>
<dbReference type="GO" id="GO:0022857">
    <property type="term" value="F:transmembrane transporter activity"/>
    <property type="evidence" value="ECO:0007669"/>
    <property type="project" value="InterPro"/>
</dbReference>
<gene>
    <name evidence="10" type="ORF">forAA</name>
</gene>
<keyword evidence="3" id="KW-1003">Cell membrane</keyword>
<evidence type="ECO:0000313" key="10">
    <source>
        <dbReference type="EMBL" id="AQP25575.1"/>
    </source>
</evidence>
<evidence type="ECO:0000256" key="1">
    <source>
        <dbReference type="ARBA" id="ARBA00004651"/>
    </source>
</evidence>
<dbReference type="PANTHER" id="PTHR23501:SF1">
    <property type="entry name" value="TRANSPORT PROTEIN HSRA-RELATED"/>
    <property type="match status" value="1"/>
</dbReference>
<feature type="transmembrane region" description="Helical" evidence="8">
    <location>
        <begin position="374"/>
        <end position="403"/>
    </location>
</feature>
<feature type="compositionally biased region" description="Basic and acidic residues" evidence="7">
    <location>
        <begin position="9"/>
        <end position="21"/>
    </location>
</feature>
<dbReference type="InterPro" id="IPR020846">
    <property type="entry name" value="MFS_dom"/>
</dbReference>
<dbReference type="Gene3D" id="1.20.1250.20">
    <property type="entry name" value="MFS general substrate transporter like domains"/>
    <property type="match status" value="1"/>
</dbReference>
<dbReference type="NCBIfam" id="TIGR00711">
    <property type="entry name" value="efflux_EmrB"/>
    <property type="match status" value="1"/>
</dbReference>
<feature type="transmembrane region" description="Helical" evidence="8">
    <location>
        <begin position="246"/>
        <end position="266"/>
    </location>
</feature>
<dbReference type="AlphaFoldDB" id="A0A1S5VID5"/>
<feature type="transmembrane region" description="Helical" evidence="8">
    <location>
        <begin position="94"/>
        <end position="114"/>
    </location>
</feature>
<keyword evidence="5 8" id="KW-1133">Transmembrane helix</keyword>
<feature type="domain" description="Major facilitator superfamily (MFS) profile" evidence="9">
    <location>
        <begin position="29"/>
        <end position="499"/>
    </location>
</feature>
<dbReference type="Pfam" id="PF07690">
    <property type="entry name" value="MFS_1"/>
    <property type="match status" value="1"/>
</dbReference>
<feature type="transmembrane region" description="Helical" evidence="8">
    <location>
        <begin position="120"/>
        <end position="141"/>
    </location>
</feature>
<dbReference type="InterPro" id="IPR004638">
    <property type="entry name" value="EmrB-like"/>
</dbReference>
<evidence type="ECO:0000256" key="4">
    <source>
        <dbReference type="ARBA" id="ARBA00022692"/>
    </source>
</evidence>
<protein>
    <submittedName>
        <fullName evidence="10">MFS family transporter</fullName>
    </submittedName>
</protein>
<evidence type="ECO:0000256" key="6">
    <source>
        <dbReference type="ARBA" id="ARBA00023136"/>
    </source>
</evidence>
<dbReference type="PRINTS" id="PR01036">
    <property type="entry name" value="TCRTETB"/>
</dbReference>